<keyword evidence="4" id="KW-1185">Reference proteome</keyword>
<dbReference type="SUPFAM" id="SSF48452">
    <property type="entry name" value="TPR-like"/>
    <property type="match status" value="1"/>
</dbReference>
<feature type="repeat" description="PPR" evidence="2">
    <location>
        <begin position="334"/>
        <end position="368"/>
    </location>
</feature>
<evidence type="ECO:0000256" key="1">
    <source>
        <dbReference type="ARBA" id="ARBA00022737"/>
    </source>
</evidence>
<comment type="caution">
    <text evidence="3">The sequence shown here is derived from an EMBL/GenBank/DDBJ whole genome shotgun (WGS) entry which is preliminary data.</text>
</comment>
<feature type="repeat" description="PPR" evidence="2">
    <location>
        <begin position="497"/>
        <end position="531"/>
    </location>
</feature>
<dbReference type="EMBL" id="BTGU01000073">
    <property type="protein sequence ID" value="GMN57817.1"/>
    <property type="molecule type" value="Genomic_DNA"/>
</dbReference>
<feature type="repeat" description="PPR" evidence="2">
    <location>
        <begin position="396"/>
        <end position="430"/>
    </location>
</feature>
<dbReference type="FunFam" id="1.25.40.10:FF:000090">
    <property type="entry name" value="Pentatricopeptide repeat-containing protein, chloroplastic"/>
    <property type="match status" value="1"/>
</dbReference>
<protein>
    <recommendedName>
        <fullName evidence="5">Pentatricopeptide repeat-containing protein At1g53600, mitochondrial</fullName>
    </recommendedName>
</protein>
<dbReference type="GO" id="GO:0003723">
    <property type="term" value="F:RNA binding"/>
    <property type="evidence" value="ECO:0007669"/>
    <property type="project" value="InterPro"/>
</dbReference>
<name>A0AA88IZG7_FICCA</name>
<reference evidence="3" key="1">
    <citation type="submission" date="2023-07" db="EMBL/GenBank/DDBJ databases">
        <title>draft genome sequence of fig (Ficus carica).</title>
        <authorList>
            <person name="Takahashi T."/>
            <person name="Nishimura K."/>
        </authorList>
    </citation>
    <scope>NUCLEOTIDE SEQUENCE</scope>
</reference>
<evidence type="ECO:0000313" key="4">
    <source>
        <dbReference type="Proteomes" id="UP001187192"/>
    </source>
</evidence>
<dbReference type="Pfam" id="PF13041">
    <property type="entry name" value="PPR_2"/>
    <property type="match status" value="1"/>
</dbReference>
<feature type="repeat" description="PPR" evidence="2">
    <location>
        <begin position="170"/>
        <end position="200"/>
    </location>
</feature>
<feature type="repeat" description="PPR" evidence="2">
    <location>
        <begin position="74"/>
        <end position="108"/>
    </location>
</feature>
<dbReference type="InterPro" id="IPR046960">
    <property type="entry name" value="PPR_At4g14850-like_plant"/>
</dbReference>
<dbReference type="NCBIfam" id="TIGR00756">
    <property type="entry name" value="PPR"/>
    <property type="match status" value="8"/>
</dbReference>
<dbReference type="Pfam" id="PF12854">
    <property type="entry name" value="PPR_1"/>
    <property type="match status" value="1"/>
</dbReference>
<dbReference type="PANTHER" id="PTHR47926:SF404">
    <property type="entry name" value="(PPR) REPEAT-CONTAINING PROTEIN, PUTATIVE-RELATED"/>
    <property type="match status" value="1"/>
</dbReference>
<dbReference type="Proteomes" id="UP001187192">
    <property type="component" value="Unassembled WGS sequence"/>
</dbReference>
<dbReference type="AlphaFoldDB" id="A0AA88IZG7"/>
<evidence type="ECO:0000256" key="2">
    <source>
        <dbReference type="PROSITE-ProRule" id="PRU00708"/>
    </source>
</evidence>
<dbReference type="Gene3D" id="1.25.40.10">
    <property type="entry name" value="Tetratricopeptide repeat domain"/>
    <property type="match status" value="5"/>
</dbReference>
<keyword evidence="1" id="KW-0677">Repeat</keyword>
<feature type="repeat" description="PPR" evidence="2">
    <location>
        <begin position="232"/>
        <end position="266"/>
    </location>
</feature>
<dbReference type="PANTHER" id="PTHR47926">
    <property type="entry name" value="PENTATRICOPEPTIDE REPEAT-CONTAINING PROTEIN"/>
    <property type="match status" value="1"/>
</dbReference>
<dbReference type="FunFam" id="1.25.40.10:FF:001212">
    <property type="entry name" value="Pentatricopeptide repeat-containing protein mitochondrial"/>
    <property type="match status" value="1"/>
</dbReference>
<gene>
    <name evidence="3" type="ORF">TIFTF001_026911</name>
</gene>
<proteinExistence type="predicted"/>
<dbReference type="Pfam" id="PF01535">
    <property type="entry name" value="PPR"/>
    <property type="match status" value="11"/>
</dbReference>
<dbReference type="GO" id="GO:0009451">
    <property type="term" value="P:RNA modification"/>
    <property type="evidence" value="ECO:0007669"/>
    <property type="project" value="InterPro"/>
</dbReference>
<evidence type="ECO:0000313" key="3">
    <source>
        <dbReference type="EMBL" id="GMN57817.1"/>
    </source>
</evidence>
<dbReference type="InterPro" id="IPR011990">
    <property type="entry name" value="TPR-like_helical_dom_sf"/>
</dbReference>
<dbReference type="FunFam" id="1.25.40.10:FF:000606">
    <property type="entry name" value="Putative pentatricopeptide repeat-containing protein"/>
    <property type="match status" value="1"/>
</dbReference>
<organism evidence="3 4">
    <name type="scientific">Ficus carica</name>
    <name type="common">Common fig</name>
    <dbReference type="NCBI Taxonomy" id="3494"/>
    <lineage>
        <taxon>Eukaryota</taxon>
        <taxon>Viridiplantae</taxon>
        <taxon>Streptophyta</taxon>
        <taxon>Embryophyta</taxon>
        <taxon>Tracheophyta</taxon>
        <taxon>Spermatophyta</taxon>
        <taxon>Magnoliopsida</taxon>
        <taxon>eudicotyledons</taxon>
        <taxon>Gunneridae</taxon>
        <taxon>Pentapetalae</taxon>
        <taxon>rosids</taxon>
        <taxon>fabids</taxon>
        <taxon>Rosales</taxon>
        <taxon>Moraceae</taxon>
        <taxon>Ficeae</taxon>
        <taxon>Ficus</taxon>
    </lineage>
</organism>
<dbReference type="PROSITE" id="PS51375">
    <property type="entry name" value="PPR"/>
    <property type="match status" value="7"/>
</dbReference>
<feature type="repeat" description="PPR" evidence="2">
    <location>
        <begin position="201"/>
        <end position="231"/>
    </location>
</feature>
<dbReference type="InterPro" id="IPR002885">
    <property type="entry name" value="PPR_rpt"/>
</dbReference>
<accession>A0AA88IZG7</accession>
<evidence type="ECO:0008006" key="5">
    <source>
        <dbReference type="Google" id="ProtNLM"/>
    </source>
</evidence>
<sequence>MLVYQRLSSLNSAKYRISDAFYCTRPSSETSVKLVKRSKSEKSLVYLNSQIAKHGRNGNIREAESVFSRMHKRDAISWTAMLTAYAQNGEIGKARKVFDKMPERTTASYNAMITAYVRNNCRIDDALELFSRIPERNAASYGAMVSGFVQTGMFDEAEKLYFETPVELRDPVCSSILVSGYLKLGRLEDAILIFDGMVERDVVSWSSMIDGYCKVGRIADARSLFDKMPDRNVVTWTSMIHGYMKDGNFEEGFELFLEMRREGIVDVNPTILSVMFDACGSFSGYKEGIQMHGLVSRMGLDFEVFLDNSIVIMYCRFGSMDAATKMFDTMSKRDAVSWSSLIMGYVQCGDIEEATKVFERMPNKDLVSWTTMISVFLSKGLIEKAIELFGVKTQKDSAPWTAVISVFVKNEDYENAFRWFTEMLREAIRITPPTLSSVLGASAGLTTLNQGLQIHALVIKMNMEYDLSIQNSLVSMYLNCGNVHDAWKIFVKINSLNTVCFNSMITGFAQNGLGKEALDLFSKMQNEGCQPNEITFLGVLSACVHVGLVEEGWNYFKEMKSLYNIEARPSHYAYMVDLLGRAGLLDEAVELIQSAPFMPDSGVWRALLRASRTHLCSDLAKLAAQKIIGLEPDNATPDVVLPNLHSVLDKEFSENLFSIEQLRIAKQLKGARKSPGCSWISVKDKFHLFFAGDQPNTEVEKIKVTLRLLKTEMLELHRHK</sequence>